<gene>
    <name evidence="1" type="ORF">ACCO45_004893</name>
</gene>
<evidence type="ECO:0000313" key="2">
    <source>
        <dbReference type="Proteomes" id="UP001638806"/>
    </source>
</evidence>
<proteinExistence type="predicted"/>
<sequence>MSLGQTPLATSRNYAQGAPQHMHTPSRSNGRQWVDSHSDRGALDVVAVLSFHVGLEHSARSARQRRHHQESRHLTETFQSRPMPQVLGQDKKNRWVESLAADPDPPLFSFPQANIALMGSAGPPGLWLLFLSCGRLAWLWQSCDSLIDTRCHAVLRLIYLEILGYVSYLYKGITARREDCVHRRHRLWRAMFVLLVQRLGRSDALPPLTISVTLAPLTGQWLLWLPGGWERANGVARRAPEAHTRPVRSPEAAWSLLSRLERAPTAWAVLRRARAVCYDILQTDMAEDPVLVTTPPQTWLLAPSPHTIPARSRALRRFERHGLTCGAVLQSTIVGQTMSCSTDERCSGRRAKVISALRRDERERGAGGNFGAKGPNPNLYEHSRPLRRHSSSPTAPNRQPNNGRADFCSAYWLQNVLAASKESFRDRGMGSEAWIAVRLGEMRVEGVVIA</sequence>
<accession>A0ACC4DTU7</accession>
<evidence type="ECO:0000313" key="1">
    <source>
        <dbReference type="EMBL" id="KAL3959776.1"/>
    </source>
</evidence>
<organism evidence="1 2">
    <name type="scientific">Purpureocillium lilacinum</name>
    <name type="common">Paecilomyces lilacinus</name>
    <dbReference type="NCBI Taxonomy" id="33203"/>
    <lineage>
        <taxon>Eukaryota</taxon>
        <taxon>Fungi</taxon>
        <taxon>Dikarya</taxon>
        <taxon>Ascomycota</taxon>
        <taxon>Pezizomycotina</taxon>
        <taxon>Sordariomycetes</taxon>
        <taxon>Hypocreomycetidae</taxon>
        <taxon>Hypocreales</taxon>
        <taxon>Ophiocordycipitaceae</taxon>
        <taxon>Purpureocillium</taxon>
    </lineage>
</organism>
<protein>
    <submittedName>
        <fullName evidence="1">Uncharacterized protein</fullName>
    </submittedName>
</protein>
<dbReference type="EMBL" id="JBGNUJ010000004">
    <property type="protein sequence ID" value="KAL3959776.1"/>
    <property type="molecule type" value="Genomic_DNA"/>
</dbReference>
<comment type="caution">
    <text evidence="1">The sequence shown here is derived from an EMBL/GenBank/DDBJ whole genome shotgun (WGS) entry which is preliminary data.</text>
</comment>
<dbReference type="Proteomes" id="UP001638806">
    <property type="component" value="Unassembled WGS sequence"/>
</dbReference>
<keyword evidence="2" id="KW-1185">Reference proteome</keyword>
<name>A0ACC4DTU7_PURLI</name>
<reference evidence="1" key="1">
    <citation type="submission" date="2024-12" db="EMBL/GenBank/DDBJ databases">
        <title>Comparative genomics and development of molecular markers within Purpureocillium lilacinum and among Purpureocillium species.</title>
        <authorList>
            <person name="Yeh Z.-Y."/>
            <person name="Ni N.-T."/>
            <person name="Lo P.-H."/>
            <person name="Mushyakhwo K."/>
            <person name="Lin C.-F."/>
            <person name="Nai Y.-S."/>
        </authorList>
    </citation>
    <scope>NUCLEOTIDE SEQUENCE</scope>
    <source>
        <strain evidence="1">NCHU-NPUST-175</strain>
    </source>
</reference>